<keyword evidence="2" id="KW-0472">Membrane</keyword>
<keyword evidence="1" id="KW-0560">Oxidoreductase</keyword>
<dbReference type="GO" id="GO:0006562">
    <property type="term" value="P:L-proline catabolic process"/>
    <property type="evidence" value="ECO:0007669"/>
    <property type="project" value="InterPro"/>
</dbReference>
<protein>
    <submittedName>
        <fullName evidence="4">Proline dehydrogenase</fullName>
    </submittedName>
</protein>
<evidence type="ECO:0000256" key="1">
    <source>
        <dbReference type="ARBA" id="ARBA00023002"/>
    </source>
</evidence>
<dbReference type="InterPro" id="IPR002872">
    <property type="entry name" value="Proline_DH_dom"/>
</dbReference>
<dbReference type="SUPFAM" id="SSF51730">
    <property type="entry name" value="FAD-linked oxidoreductase"/>
    <property type="match status" value="1"/>
</dbReference>
<feature type="transmembrane region" description="Helical" evidence="2">
    <location>
        <begin position="40"/>
        <end position="58"/>
    </location>
</feature>
<keyword evidence="2" id="KW-1133">Transmembrane helix</keyword>
<organism evidence="4 5">
    <name type="scientific">Marine Group III euryarchaeote</name>
    <dbReference type="NCBI Taxonomy" id="2173149"/>
    <lineage>
        <taxon>Archaea</taxon>
        <taxon>Methanobacteriati</taxon>
        <taxon>Thermoplasmatota</taxon>
        <taxon>Thermoplasmata</taxon>
        <taxon>Candidatus Thermoprofundales</taxon>
    </lineage>
</organism>
<dbReference type="AlphaFoldDB" id="A0A7J4GQF0"/>
<evidence type="ECO:0000259" key="3">
    <source>
        <dbReference type="Pfam" id="PF01619"/>
    </source>
</evidence>
<reference evidence="5" key="1">
    <citation type="journal article" date="2019" name="bioRxiv">
        <title>Genome diversification in globally distributed novel marine Proteobacteria is linked to environmental adaptation.</title>
        <authorList>
            <person name="Zhou Z."/>
            <person name="Tran P.Q."/>
            <person name="Kieft K."/>
            <person name="Anantharaman K."/>
        </authorList>
    </citation>
    <scope>NUCLEOTIDE SEQUENCE [LARGE SCALE GENOMIC DNA]</scope>
</reference>
<evidence type="ECO:0000313" key="5">
    <source>
        <dbReference type="Proteomes" id="UP000585802"/>
    </source>
</evidence>
<comment type="caution">
    <text evidence="4">The sequence shown here is derived from an EMBL/GenBank/DDBJ whole genome shotgun (WGS) entry which is preliminary data.</text>
</comment>
<proteinExistence type="predicted"/>
<dbReference type="Proteomes" id="UP000585802">
    <property type="component" value="Unassembled WGS sequence"/>
</dbReference>
<feature type="domain" description="Proline dehydrogenase" evidence="3">
    <location>
        <begin position="87"/>
        <end position="335"/>
    </location>
</feature>
<feature type="transmembrane region" description="Helical" evidence="2">
    <location>
        <begin position="6"/>
        <end position="28"/>
    </location>
</feature>
<dbReference type="PANTHER" id="PTHR13914:SF0">
    <property type="entry name" value="PROLINE DEHYDROGENASE 1, MITOCHONDRIAL"/>
    <property type="match status" value="1"/>
</dbReference>
<keyword evidence="2" id="KW-0812">Transmembrane</keyword>
<dbReference type="Gene3D" id="3.20.20.220">
    <property type="match status" value="1"/>
</dbReference>
<dbReference type="Pfam" id="PF01619">
    <property type="entry name" value="Pro_dh"/>
    <property type="match status" value="1"/>
</dbReference>
<gene>
    <name evidence="4" type="ORF">EYQ70_00015</name>
</gene>
<name>A0A7J4GQF0_9ARCH</name>
<dbReference type="InterPro" id="IPR029041">
    <property type="entry name" value="FAD-linked_oxidoreductase-like"/>
</dbReference>
<dbReference type="InterPro" id="IPR015659">
    <property type="entry name" value="Proline_oxidase"/>
</dbReference>
<dbReference type="GO" id="GO:0004657">
    <property type="term" value="F:proline dehydrogenase activity"/>
    <property type="evidence" value="ECO:0007669"/>
    <property type="project" value="InterPro"/>
</dbReference>
<sequence>MMTGIIGLFGTSNFPLLHVTVAGSMIGAKQACINLPRSSIITLVFCGLTMGILNWLVVGSAHLMPRFVIGKVASVYVAGDKLEDGLKLAKKLNTKGFAATLDLLGEEVKNRKQTNRIRNSYCELLDGIANWGIKCNISLKLTALGLKIDEDLCWDNLSVVLDKAREYDNFVRLDMENSEVTDATIDMCQKGQKYYPKCGTVLQSYMKRTLDDIDTLNSHNTNIRICKGAYKENEEIAYKGYQEVRDNYLKSAEKMMDNKIYIGLATHDLWLITKLEEMIERKNYKRNMYEFQALSGVPIDETLERLIENGHKVRYYIPYGPEWYAYSLRRMKENPDIWKDTLKAFFFRSKHRK</sequence>
<accession>A0A7J4GQF0</accession>
<evidence type="ECO:0000256" key="2">
    <source>
        <dbReference type="SAM" id="Phobius"/>
    </source>
</evidence>
<dbReference type="PANTHER" id="PTHR13914">
    <property type="entry name" value="PROLINE OXIDASE"/>
    <property type="match status" value="1"/>
</dbReference>
<evidence type="ECO:0000313" key="4">
    <source>
        <dbReference type="EMBL" id="HIF36805.1"/>
    </source>
</evidence>
<dbReference type="EMBL" id="DUCX01000001">
    <property type="protein sequence ID" value="HIF36805.1"/>
    <property type="molecule type" value="Genomic_DNA"/>
</dbReference>